<comment type="caution">
    <text evidence="1">The sequence shown here is derived from an EMBL/GenBank/DDBJ whole genome shotgun (WGS) entry which is preliminary data.</text>
</comment>
<protein>
    <submittedName>
        <fullName evidence="1">Uncharacterized protein</fullName>
    </submittedName>
</protein>
<organism evidence="1 2">
    <name type="scientific">Araneus ventricosus</name>
    <name type="common">Orbweaver spider</name>
    <name type="synonym">Epeira ventricosa</name>
    <dbReference type="NCBI Taxonomy" id="182803"/>
    <lineage>
        <taxon>Eukaryota</taxon>
        <taxon>Metazoa</taxon>
        <taxon>Ecdysozoa</taxon>
        <taxon>Arthropoda</taxon>
        <taxon>Chelicerata</taxon>
        <taxon>Arachnida</taxon>
        <taxon>Araneae</taxon>
        <taxon>Araneomorphae</taxon>
        <taxon>Entelegynae</taxon>
        <taxon>Araneoidea</taxon>
        <taxon>Araneidae</taxon>
        <taxon>Araneus</taxon>
    </lineage>
</organism>
<evidence type="ECO:0000313" key="1">
    <source>
        <dbReference type="EMBL" id="GBO35796.1"/>
    </source>
</evidence>
<sequence>MILLQQLEASRRKHVSFLKPVLHTTVCSLQHIPVIPDPDKTPLSQNLHCSLPSSLGQLPPFRIHERSSHPRIHTGRISAFMAGQSKWSI</sequence>
<name>A0A4Y2WGT2_ARAVE</name>
<dbReference type="AlphaFoldDB" id="A0A4Y2WGT2"/>
<accession>A0A4Y2WGT2</accession>
<dbReference type="EMBL" id="BGPR01059835">
    <property type="protein sequence ID" value="GBO35796.1"/>
    <property type="molecule type" value="Genomic_DNA"/>
</dbReference>
<keyword evidence="2" id="KW-1185">Reference proteome</keyword>
<evidence type="ECO:0000313" key="2">
    <source>
        <dbReference type="Proteomes" id="UP000499080"/>
    </source>
</evidence>
<reference evidence="1 2" key="1">
    <citation type="journal article" date="2019" name="Sci. Rep.">
        <title>Orb-weaving spider Araneus ventricosus genome elucidates the spidroin gene catalogue.</title>
        <authorList>
            <person name="Kono N."/>
            <person name="Nakamura H."/>
            <person name="Ohtoshi R."/>
            <person name="Moran D.A.P."/>
            <person name="Shinohara A."/>
            <person name="Yoshida Y."/>
            <person name="Fujiwara M."/>
            <person name="Mori M."/>
            <person name="Tomita M."/>
            <person name="Arakawa K."/>
        </authorList>
    </citation>
    <scope>NUCLEOTIDE SEQUENCE [LARGE SCALE GENOMIC DNA]</scope>
</reference>
<proteinExistence type="predicted"/>
<gene>
    <name evidence="1" type="ORF">AVEN_164802_1</name>
</gene>
<dbReference type="Proteomes" id="UP000499080">
    <property type="component" value="Unassembled WGS sequence"/>
</dbReference>